<dbReference type="KEGG" id="pcx:LPB68_05235"/>
<keyword evidence="7 10" id="KW-0573">Peptidoglycan synthesis</keyword>
<dbReference type="Gene3D" id="3.90.190.20">
    <property type="entry name" value="Mur ligase, C-terminal domain"/>
    <property type="match status" value="1"/>
</dbReference>
<evidence type="ECO:0000256" key="8">
    <source>
        <dbReference type="ARBA" id="ARBA00023306"/>
    </source>
</evidence>
<dbReference type="InterPro" id="IPR004101">
    <property type="entry name" value="Mur_ligase_C"/>
</dbReference>
<comment type="pathway">
    <text evidence="10 11">Cell wall biogenesis; peptidoglycan biosynthesis.</text>
</comment>
<dbReference type="GO" id="GO:0051301">
    <property type="term" value="P:cell division"/>
    <property type="evidence" value="ECO:0007669"/>
    <property type="project" value="UniProtKB-KW"/>
</dbReference>
<dbReference type="Pfam" id="PF08245">
    <property type="entry name" value="Mur_ligase_M"/>
    <property type="match status" value="1"/>
</dbReference>
<keyword evidence="3 10" id="KW-0132">Cell division</keyword>
<proteinExistence type="inferred from homology"/>
<dbReference type="SUPFAM" id="SSF53623">
    <property type="entry name" value="MurD-like peptide ligases, catalytic domain"/>
    <property type="match status" value="1"/>
</dbReference>
<dbReference type="AlphaFoldDB" id="A0A167C3V7"/>
<dbReference type="InterPro" id="IPR051046">
    <property type="entry name" value="MurCDEF_CellWall_CoF430Synth"/>
</dbReference>
<gene>
    <name evidence="10" type="primary">murF</name>
    <name evidence="15" type="ORF">PNBC_15015</name>
</gene>
<keyword evidence="5 10" id="KW-0067">ATP-binding</keyword>
<dbReference type="InterPro" id="IPR036615">
    <property type="entry name" value="Mur_ligase_C_dom_sf"/>
</dbReference>
<dbReference type="InterPro" id="IPR005863">
    <property type="entry name" value="UDP-N-AcMur_synth"/>
</dbReference>
<dbReference type="Gene3D" id="3.40.1190.10">
    <property type="entry name" value="Mur-like, catalytic domain"/>
    <property type="match status" value="1"/>
</dbReference>
<name>A0A167C3V7_9BACL</name>
<dbReference type="HAMAP" id="MF_02019">
    <property type="entry name" value="MurF"/>
    <property type="match status" value="1"/>
</dbReference>
<feature type="domain" description="Mur ligase C-terminal" evidence="13">
    <location>
        <begin position="323"/>
        <end position="449"/>
    </location>
</feature>
<keyword evidence="6 10" id="KW-0133">Cell shape</keyword>
<evidence type="ECO:0000256" key="11">
    <source>
        <dbReference type="RuleBase" id="RU004136"/>
    </source>
</evidence>
<comment type="subcellular location">
    <subcellularLocation>
        <location evidence="10 11">Cytoplasm</location>
    </subcellularLocation>
</comment>
<dbReference type="GO" id="GO:0009252">
    <property type="term" value="P:peptidoglycan biosynthetic process"/>
    <property type="evidence" value="ECO:0007669"/>
    <property type="project" value="UniProtKB-UniRule"/>
</dbReference>
<evidence type="ECO:0000256" key="3">
    <source>
        <dbReference type="ARBA" id="ARBA00022618"/>
    </source>
</evidence>
<feature type="binding site" evidence="10">
    <location>
        <begin position="114"/>
        <end position="120"/>
    </location>
    <ligand>
        <name>ATP</name>
        <dbReference type="ChEBI" id="CHEBI:30616"/>
    </ligand>
</feature>
<evidence type="ECO:0000256" key="7">
    <source>
        <dbReference type="ARBA" id="ARBA00022984"/>
    </source>
</evidence>
<dbReference type="InterPro" id="IPR013221">
    <property type="entry name" value="Mur_ligase_cen"/>
</dbReference>
<keyword evidence="1 10" id="KW-0963">Cytoplasm</keyword>
<evidence type="ECO:0000256" key="2">
    <source>
        <dbReference type="ARBA" id="ARBA00022598"/>
    </source>
</evidence>
<keyword evidence="8 10" id="KW-0131">Cell cycle</keyword>
<reference evidence="15 16" key="1">
    <citation type="submission" date="2016-02" db="EMBL/GenBank/DDBJ databases">
        <title>Paenibacillus sp. LPB0068, isolated from Crassostrea gigas.</title>
        <authorList>
            <person name="Shin S.-K."/>
            <person name="Yi H."/>
        </authorList>
    </citation>
    <scope>NUCLEOTIDE SEQUENCE [LARGE SCALE GENOMIC DNA]</scope>
    <source>
        <strain evidence="15 16">LPB0068</strain>
    </source>
</reference>
<dbReference type="GO" id="GO:0005737">
    <property type="term" value="C:cytoplasm"/>
    <property type="evidence" value="ECO:0007669"/>
    <property type="project" value="UniProtKB-SubCell"/>
</dbReference>
<evidence type="ECO:0000256" key="5">
    <source>
        <dbReference type="ARBA" id="ARBA00022840"/>
    </source>
</evidence>
<keyword evidence="16" id="KW-1185">Reference proteome</keyword>
<dbReference type="GO" id="GO:0071555">
    <property type="term" value="P:cell wall organization"/>
    <property type="evidence" value="ECO:0007669"/>
    <property type="project" value="UniProtKB-KW"/>
</dbReference>
<comment type="similarity">
    <text evidence="10">Belongs to the MurCDEF family. MurF subfamily.</text>
</comment>
<dbReference type="Proteomes" id="UP000077134">
    <property type="component" value="Unassembled WGS sequence"/>
</dbReference>
<dbReference type="Pfam" id="PF02875">
    <property type="entry name" value="Mur_ligase_C"/>
    <property type="match status" value="1"/>
</dbReference>
<dbReference type="InterPro" id="IPR000713">
    <property type="entry name" value="Mur_ligase_N"/>
</dbReference>
<evidence type="ECO:0000313" key="15">
    <source>
        <dbReference type="EMBL" id="OAB72749.1"/>
    </source>
</evidence>
<dbReference type="InterPro" id="IPR035911">
    <property type="entry name" value="MurE/MurF_N"/>
</dbReference>
<feature type="domain" description="Mur ligase central" evidence="14">
    <location>
        <begin position="112"/>
        <end position="301"/>
    </location>
</feature>
<comment type="caution">
    <text evidence="15">The sequence shown here is derived from an EMBL/GenBank/DDBJ whole genome shotgun (WGS) entry which is preliminary data.</text>
</comment>
<dbReference type="PANTHER" id="PTHR43024">
    <property type="entry name" value="UDP-N-ACETYLMURAMOYL-TRIPEPTIDE--D-ALANYL-D-ALANINE LIGASE"/>
    <property type="match status" value="1"/>
</dbReference>
<evidence type="ECO:0000259" key="14">
    <source>
        <dbReference type="Pfam" id="PF08245"/>
    </source>
</evidence>
<dbReference type="GO" id="GO:0047480">
    <property type="term" value="F:UDP-N-acetylmuramoyl-tripeptide-D-alanyl-D-alanine ligase activity"/>
    <property type="evidence" value="ECO:0007669"/>
    <property type="project" value="UniProtKB-UniRule"/>
</dbReference>
<evidence type="ECO:0000256" key="9">
    <source>
        <dbReference type="ARBA" id="ARBA00023316"/>
    </source>
</evidence>
<dbReference type="SUPFAM" id="SSF53244">
    <property type="entry name" value="MurD-like peptide ligases, peptide-binding domain"/>
    <property type="match status" value="1"/>
</dbReference>
<dbReference type="GO" id="GO:0008360">
    <property type="term" value="P:regulation of cell shape"/>
    <property type="evidence" value="ECO:0007669"/>
    <property type="project" value="UniProtKB-KW"/>
</dbReference>
<dbReference type="Pfam" id="PF01225">
    <property type="entry name" value="Mur_ligase"/>
    <property type="match status" value="1"/>
</dbReference>
<evidence type="ECO:0000256" key="1">
    <source>
        <dbReference type="ARBA" id="ARBA00022490"/>
    </source>
</evidence>
<keyword evidence="9 10" id="KW-0961">Cell wall biogenesis/degradation</keyword>
<dbReference type="NCBIfam" id="TIGR01143">
    <property type="entry name" value="murF"/>
    <property type="match status" value="1"/>
</dbReference>
<dbReference type="InterPro" id="IPR036565">
    <property type="entry name" value="Mur-like_cat_sf"/>
</dbReference>
<keyword evidence="4 10" id="KW-0547">Nucleotide-binding</keyword>
<evidence type="ECO:0000259" key="12">
    <source>
        <dbReference type="Pfam" id="PF01225"/>
    </source>
</evidence>
<dbReference type="EC" id="6.3.2.10" evidence="10 11"/>
<evidence type="ECO:0000256" key="4">
    <source>
        <dbReference type="ARBA" id="ARBA00022741"/>
    </source>
</evidence>
<comment type="catalytic activity">
    <reaction evidence="10 11">
        <text>D-alanyl-D-alanine + UDP-N-acetyl-alpha-D-muramoyl-L-alanyl-gamma-D-glutamyl-meso-2,6-diaminopimelate + ATP = UDP-N-acetyl-alpha-D-muramoyl-L-alanyl-gamma-D-glutamyl-meso-2,6-diaminopimeloyl-D-alanyl-D-alanine + ADP + phosphate + H(+)</text>
        <dbReference type="Rhea" id="RHEA:28374"/>
        <dbReference type="ChEBI" id="CHEBI:15378"/>
        <dbReference type="ChEBI" id="CHEBI:30616"/>
        <dbReference type="ChEBI" id="CHEBI:43474"/>
        <dbReference type="ChEBI" id="CHEBI:57822"/>
        <dbReference type="ChEBI" id="CHEBI:61386"/>
        <dbReference type="ChEBI" id="CHEBI:83905"/>
        <dbReference type="ChEBI" id="CHEBI:456216"/>
        <dbReference type="EC" id="6.3.2.10"/>
    </reaction>
</comment>
<evidence type="ECO:0000256" key="10">
    <source>
        <dbReference type="HAMAP-Rule" id="MF_02019"/>
    </source>
</evidence>
<comment type="function">
    <text evidence="10 11">Involved in cell wall formation. Catalyzes the final step in the synthesis of UDP-N-acetylmuramoyl-pentapeptide, the precursor of murein.</text>
</comment>
<dbReference type="PANTHER" id="PTHR43024:SF1">
    <property type="entry name" value="UDP-N-ACETYLMURAMOYL-TRIPEPTIDE--D-ALANYL-D-ALANINE LIGASE"/>
    <property type="match status" value="1"/>
</dbReference>
<sequence>MINKTLGEIAMMCGGTVVHHRDRDKHISGVTTDSRHMTAGSLFVPLVGERFDGHKFAAQGLVEGAGATLWQRDHGAFPNPEGAVIAVDDTLEALQRLAKAYLHEIGCKIIGITGSNGKTTTKDMVAALLETTYKVHKTEGNFNNHIGLPLTILGMSEGVDIVVLEMGMSGRGEIEKLSSIAHPDVAIITNIGESHLLQLGSRQEIAAAKLEIVSGMKQGGLLIYNGDEPLIPHVLSESSTVKDLKTFTFGFNSDNDDYPTGMMFHGKGIIFTSYVHKELGLDLPLLGRHNVLNGLAALAVARHFAVSEDNIREGLSHLKLTGMRIEPIVSENGLTVLNDAYNASPTSVKAAIDVLQSMKGYRRKIAVLGDMLELGTQEAEYHTEIGKYITTEKLDLLYTFGPLSSHTAKAAIANLHHSTVFAFTDKAELIHHLKENIDCKDIVLVKGSRGMKLEEVVNALIE</sequence>
<dbReference type="OrthoDB" id="9801978at2"/>
<dbReference type="Gene3D" id="3.40.1390.10">
    <property type="entry name" value="MurE/MurF, N-terminal domain"/>
    <property type="match status" value="1"/>
</dbReference>
<dbReference type="GO" id="GO:0005524">
    <property type="term" value="F:ATP binding"/>
    <property type="evidence" value="ECO:0007669"/>
    <property type="project" value="UniProtKB-UniRule"/>
</dbReference>
<evidence type="ECO:0000256" key="6">
    <source>
        <dbReference type="ARBA" id="ARBA00022960"/>
    </source>
</evidence>
<evidence type="ECO:0000259" key="13">
    <source>
        <dbReference type="Pfam" id="PF02875"/>
    </source>
</evidence>
<evidence type="ECO:0000313" key="16">
    <source>
        <dbReference type="Proteomes" id="UP000077134"/>
    </source>
</evidence>
<feature type="domain" description="Mur ligase N-terminal catalytic" evidence="12">
    <location>
        <begin position="26"/>
        <end position="101"/>
    </location>
</feature>
<accession>A0A167C3V7</accession>
<organism evidence="15 16">
    <name type="scientific">Paenibacillus crassostreae</name>
    <dbReference type="NCBI Taxonomy" id="1763538"/>
    <lineage>
        <taxon>Bacteria</taxon>
        <taxon>Bacillati</taxon>
        <taxon>Bacillota</taxon>
        <taxon>Bacilli</taxon>
        <taxon>Bacillales</taxon>
        <taxon>Paenibacillaceae</taxon>
        <taxon>Paenibacillus</taxon>
    </lineage>
</organism>
<dbReference type="STRING" id="1763538.LPB68_05235"/>
<keyword evidence="2 10" id="KW-0436">Ligase</keyword>
<dbReference type="SUPFAM" id="SSF63418">
    <property type="entry name" value="MurE/MurF N-terminal domain"/>
    <property type="match status" value="1"/>
</dbReference>
<protein>
    <recommendedName>
        <fullName evidence="10 11">UDP-N-acetylmuramoyl-tripeptide--D-alanyl-D-alanine ligase</fullName>
        <ecNumber evidence="10 11">6.3.2.10</ecNumber>
    </recommendedName>
    <alternativeName>
        <fullName evidence="10">D-alanyl-D-alanine-adding enzyme</fullName>
    </alternativeName>
</protein>
<dbReference type="EMBL" id="LSFN01000032">
    <property type="protein sequence ID" value="OAB72749.1"/>
    <property type="molecule type" value="Genomic_DNA"/>
</dbReference>
<dbReference type="GO" id="GO:0008766">
    <property type="term" value="F:UDP-N-acetylmuramoylalanyl-D-glutamyl-2,6-diaminopimelate-D-alanyl-D-alanine ligase activity"/>
    <property type="evidence" value="ECO:0007669"/>
    <property type="project" value="RHEA"/>
</dbReference>
<dbReference type="UniPathway" id="UPA00219"/>